<proteinExistence type="inferred from homology"/>
<name>A0A1Y1ZY03_9PLEO</name>
<dbReference type="Gene3D" id="3.30.70.100">
    <property type="match status" value="1"/>
</dbReference>
<dbReference type="STRING" id="1231657.A0A1Y1ZY03"/>
<dbReference type="SUPFAM" id="SSF54909">
    <property type="entry name" value="Dimeric alpha+beta barrel"/>
    <property type="match status" value="1"/>
</dbReference>
<dbReference type="InterPro" id="IPR011008">
    <property type="entry name" value="Dimeric_a/b-barrel"/>
</dbReference>
<dbReference type="PANTHER" id="PTHR40260:SF2">
    <property type="entry name" value="BLR8190 PROTEIN"/>
    <property type="match status" value="1"/>
</dbReference>
<comment type="caution">
    <text evidence="2">The sequence shown here is derived from an EMBL/GenBank/DDBJ whole genome shotgun (WGS) entry which is preliminary data.</text>
</comment>
<dbReference type="Proteomes" id="UP000193144">
    <property type="component" value="Unassembled WGS sequence"/>
</dbReference>
<evidence type="ECO:0008006" key="4">
    <source>
        <dbReference type="Google" id="ProtNLM"/>
    </source>
</evidence>
<gene>
    <name evidence="2" type="ORF">BCR34DRAFT_198642</name>
</gene>
<evidence type="ECO:0000313" key="3">
    <source>
        <dbReference type="Proteomes" id="UP000193144"/>
    </source>
</evidence>
<dbReference type="NCBIfam" id="TIGR02118">
    <property type="entry name" value="EthD family reductase"/>
    <property type="match status" value="1"/>
</dbReference>
<keyword evidence="3" id="KW-1185">Reference proteome</keyword>
<dbReference type="EMBL" id="MCFA01000028">
    <property type="protein sequence ID" value="ORY15060.1"/>
    <property type="molecule type" value="Genomic_DNA"/>
</dbReference>
<comment type="similarity">
    <text evidence="1">Belongs to the tpcK family.</text>
</comment>
<accession>A0A1Y1ZY03</accession>
<dbReference type="AlphaFoldDB" id="A0A1Y1ZY03"/>
<dbReference type="InterPro" id="IPR009799">
    <property type="entry name" value="EthD_dom"/>
</dbReference>
<dbReference type="OrthoDB" id="4892971at2759"/>
<reference evidence="2 3" key="1">
    <citation type="submission" date="2016-07" db="EMBL/GenBank/DDBJ databases">
        <title>Pervasive Adenine N6-methylation of Active Genes in Fungi.</title>
        <authorList>
            <consortium name="DOE Joint Genome Institute"/>
            <person name="Mondo S.J."/>
            <person name="Dannebaum R.O."/>
            <person name="Kuo R.C."/>
            <person name="Labutti K."/>
            <person name="Haridas S."/>
            <person name="Kuo A."/>
            <person name="Salamov A."/>
            <person name="Ahrendt S.R."/>
            <person name="Lipzen A."/>
            <person name="Sullivan W."/>
            <person name="Andreopoulos W.B."/>
            <person name="Clum A."/>
            <person name="Lindquist E."/>
            <person name="Daum C."/>
            <person name="Ramamoorthy G.K."/>
            <person name="Gryganskyi A."/>
            <person name="Culley D."/>
            <person name="Magnuson J.K."/>
            <person name="James T.Y."/>
            <person name="O'Malley M.A."/>
            <person name="Stajich J.E."/>
            <person name="Spatafora J.W."/>
            <person name="Visel A."/>
            <person name="Grigoriev I.V."/>
        </authorList>
    </citation>
    <scope>NUCLEOTIDE SEQUENCE [LARGE SCALE GENOMIC DNA]</scope>
    <source>
        <strain evidence="2 3">CBS 115471</strain>
    </source>
</reference>
<dbReference type="GO" id="GO:0016491">
    <property type="term" value="F:oxidoreductase activity"/>
    <property type="evidence" value="ECO:0007669"/>
    <property type="project" value="InterPro"/>
</dbReference>
<dbReference type="PANTHER" id="PTHR40260">
    <property type="entry name" value="BLR8190 PROTEIN"/>
    <property type="match status" value="1"/>
</dbReference>
<organism evidence="2 3">
    <name type="scientific">Clohesyomyces aquaticus</name>
    <dbReference type="NCBI Taxonomy" id="1231657"/>
    <lineage>
        <taxon>Eukaryota</taxon>
        <taxon>Fungi</taxon>
        <taxon>Dikarya</taxon>
        <taxon>Ascomycota</taxon>
        <taxon>Pezizomycotina</taxon>
        <taxon>Dothideomycetes</taxon>
        <taxon>Pleosporomycetidae</taxon>
        <taxon>Pleosporales</taxon>
        <taxon>Lindgomycetaceae</taxon>
        <taxon>Clohesyomyces</taxon>
    </lineage>
</organism>
<evidence type="ECO:0000256" key="1">
    <source>
        <dbReference type="ARBA" id="ARBA00005986"/>
    </source>
</evidence>
<evidence type="ECO:0000313" key="2">
    <source>
        <dbReference type="EMBL" id="ORY15060.1"/>
    </source>
</evidence>
<protein>
    <recommendedName>
        <fullName evidence="4">EthD domain-containing protein</fullName>
    </recommendedName>
</protein>
<sequence length="105" mass="11497">MSSKAATVTVLYPKNANSTFDLKYYLSTHMPMVGKAWTKHGLKNWSVTELEGDSPYSIMAAMEFESSEAWGNAQKDEGTGAIMKDVENFSNEKPILINGNIVGSS</sequence>